<feature type="region of interest" description="Disordered" evidence="1">
    <location>
        <begin position="1473"/>
        <end position="1496"/>
    </location>
</feature>
<feature type="region of interest" description="Disordered" evidence="1">
    <location>
        <begin position="1330"/>
        <end position="1369"/>
    </location>
</feature>
<feature type="region of interest" description="Disordered" evidence="1">
    <location>
        <begin position="1518"/>
        <end position="1575"/>
    </location>
</feature>
<organism evidence="2 3">
    <name type="scientific">Coprinellus micaceus</name>
    <name type="common">Glistening ink-cap mushroom</name>
    <name type="synonym">Coprinus micaceus</name>
    <dbReference type="NCBI Taxonomy" id="71717"/>
    <lineage>
        <taxon>Eukaryota</taxon>
        <taxon>Fungi</taxon>
        <taxon>Dikarya</taxon>
        <taxon>Basidiomycota</taxon>
        <taxon>Agaricomycotina</taxon>
        <taxon>Agaricomycetes</taxon>
        <taxon>Agaricomycetidae</taxon>
        <taxon>Agaricales</taxon>
        <taxon>Agaricineae</taxon>
        <taxon>Psathyrellaceae</taxon>
        <taxon>Coprinellus</taxon>
    </lineage>
</organism>
<feature type="region of interest" description="Disordered" evidence="1">
    <location>
        <begin position="1125"/>
        <end position="1207"/>
    </location>
</feature>
<evidence type="ECO:0000313" key="3">
    <source>
        <dbReference type="Proteomes" id="UP000298030"/>
    </source>
</evidence>
<name>A0A4Y7SF50_COPMI</name>
<keyword evidence="3" id="KW-1185">Reference proteome</keyword>
<feature type="compositionally biased region" description="Basic and acidic residues" evidence="1">
    <location>
        <begin position="1032"/>
        <end position="1049"/>
    </location>
</feature>
<feature type="compositionally biased region" description="Polar residues" evidence="1">
    <location>
        <begin position="1484"/>
        <end position="1493"/>
    </location>
</feature>
<feature type="compositionally biased region" description="Basic and acidic residues" evidence="1">
    <location>
        <begin position="1557"/>
        <end position="1575"/>
    </location>
</feature>
<feature type="compositionally biased region" description="Basic and acidic residues" evidence="1">
    <location>
        <begin position="198"/>
        <end position="227"/>
    </location>
</feature>
<protein>
    <submittedName>
        <fullName evidence="2">Uncharacterized protein</fullName>
    </submittedName>
</protein>
<feature type="compositionally biased region" description="Polar residues" evidence="1">
    <location>
        <begin position="815"/>
        <end position="824"/>
    </location>
</feature>
<feature type="compositionally biased region" description="Low complexity" evidence="1">
    <location>
        <begin position="860"/>
        <end position="883"/>
    </location>
</feature>
<dbReference type="OrthoDB" id="3268823at2759"/>
<feature type="compositionally biased region" description="Polar residues" evidence="1">
    <location>
        <begin position="1523"/>
        <end position="1545"/>
    </location>
</feature>
<feature type="compositionally biased region" description="Basic and acidic residues" evidence="1">
    <location>
        <begin position="832"/>
        <end position="845"/>
    </location>
</feature>
<feature type="compositionally biased region" description="Low complexity" evidence="1">
    <location>
        <begin position="230"/>
        <end position="239"/>
    </location>
</feature>
<feature type="compositionally biased region" description="Basic and acidic residues" evidence="1">
    <location>
        <begin position="1269"/>
        <end position="1303"/>
    </location>
</feature>
<feature type="compositionally biased region" description="Low complexity" evidence="1">
    <location>
        <begin position="993"/>
        <end position="1027"/>
    </location>
</feature>
<reference evidence="2 3" key="1">
    <citation type="journal article" date="2019" name="Nat. Ecol. Evol.">
        <title>Megaphylogeny resolves global patterns of mushroom evolution.</title>
        <authorList>
            <person name="Varga T."/>
            <person name="Krizsan K."/>
            <person name="Foldi C."/>
            <person name="Dima B."/>
            <person name="Sanchez-Garcia M."/>
            <person name="Sanchez-Ramirez S."/>
            <person name="Szollosi G.J."/>
            <person name="Szarkandi J.G."/>
            <person name="Papp V."/>
            <person name="Albert L."/>
            <person name="Andreopoulos W."/>
            <person name="Angelini C."/>
            <person name="Antonin V."/>
            <person name="Barry K.W."/>
            <person name="Bougher N.L."/>
            <person name="Buchanan P."/>
            <person name="Buyck B."/>
            <person name="Bense V."/>
            <person name="Catcheside P."/>
            <person name="Chovatia M."/>
            <person name="Cooper J."/>
            <person name="Damon W."/>
            <person name="Desjardin D."/>
            <person name="Finy P."/>
            <person name="Geml J."/>
            <person name="Haridas S."/>
            <person name="Hughes K."/>
            <person name="Justo A."/>
            <person name="Karasinski D."/>
            <person name="Kautmanova I."/>
            <person name="Kiss B."/>
            <person name="Kocsube S."/>
            <person name="Kotiranta H."/>
            <person name="LaButti K.M."/>
            <person name="Lechner B.E."/>
            <person name="Liimatainen K."/>
            <person name="Lipzen A."/>
            <person name="Lukacs Z."/>
            <person name="Mihaltcheva S."/>
            <person name="Morgado L.N."/>
            <person name="Niskanen T."/>
            <person name="Noordeloos M.E."/>
            <person name="Ohm R.A."/>
            <person name="Ortiz-Santana B."/>
            <person name="Ovrebo C."/>
            <person name="Racz N."/>
            <person name="Riley R."/>
            <person name="Savchenko A."/>
            <person name="Shiryaev A."/>
            <person name="Soop K."/>
            <person name="Spirin V."/>
            <person name="Szebenyi C."/>
            <person name="Tomsovsky M."/>
            <person name="Tulloss R.E."/>
            <person name="Uehling J."/>
            <person name="Grigoriev I.V."/>
            <person name="Vagvolgyi C."/>
            <person name="Papp T."/>
            <person name="Martin F.M."/>
            <person name="Miettinen O."/>
            <person name="Hibbett D.S."/>
            <person name="Nagy L.G."/>
        </authorList>
    </citation>
    <scope>NUCLEOTIDE SEQUENCE [LARGE SCALE GENOMIC DNA]</scope>
    <source>
        <strain evidence="2 3">FP101781</strain>
    </source>
</reference>
<feature type="region of interest" description="Disordered" evidence="1">
    <location>
        <begin position="721"/>
        <end position="783"/>
    </location>
</feature>
<feature type="compositionally biased region" description="Polar residues" evidence="1">
    <location>
        <begin position="143"/>
        <end position="158"/>
    </location>
</feature>
<accession>A0A4Y7SF50</accession>
<feature type="region of interest" description="Disordered" evidence="1">
    <location>
        <begin position="40"/>
        <end position="266"/>
    </location>
</feature>
<evidence type="ECO:0000313" key="2">
    <source>
        <dbReference type="EMBL" id="TEB20458.1"/>
    </source>
</evidence>
<feature type="region of interest" description="Disordered" evidence="1">
    <location>
        <begin position="988"/>
        <end position="1087"/>
    </location>
</feature>
<feature type="compositionally biased region" description="Basic and acidic residues" evidence="1">
    <location>
        <begin position="1057"/>
        <end position="1067"/>
    </location>
</feature>
<feature type="compositionally biased region" description="Basic and acidic residues" evidence="1">
    <location>
        <begin position="469"/>
        <end position="487"/>
    </location>
</feature>
<feature type="region of interest" description="Disordered" evidence="1">
    <location>
        <begin position="453"/>
        <end position="487"/>
    </location>
</feature>
<feature type="region of interest" description="Disordered" evidence="1">
    <location>
        <begin position="1232"/>
        <end position="1303"/>
    </location>
</feature>
<comment type="caution">
    <text evidence="2">The sequence shown here is derived from an EMBL/GenBank/DDBJ whole genome shotgun (WGS) entry which is preliminary data.</text>
</comment>
<sequence length="1575" mass="168971">MAFSNLQHYDKFQEINVEQLNSDLTSSPVSLMGARACSLRDAPTETSPKEVEVTEGIPRGKVKAARPRGGGIEDEDEGRKYRRDYRRFSATTLPPEHQPAYQPQHATDLPTAEDPSGSAVGCGSLPGSCKEFGVARLPDERGNSNPYIFSQATLSETPFKSMLKHQRGWPTKPQQEPTPKEGEPQPSQPHPTQPPTQKEAEQKKQPAQKKKGDQKKAAEKKEVELPTKEVPSGSRVGVGSPPGPNTEAGVATLPEEREGGKPYGSGYTGFEEYSPAEGAKMMHQHMNEHSHKHSGRHNKQKIAQHFEHGDQHVMLKVDLPLEEEPSGSRVGVGSLPGPNTEAGVALLPEERRHHLDDEVVPSLFMPTTEDITISYGGVGSLPGKRSEQGVALSPEERLFPADGILGSHLPPRMDQMPLEEHPSGSVVGVGSLPGTIRESGVAILPDERAEMGLPVDATPRGQATQRGRTLRDAKGETWQPKDKAMGETREERMAREIRCMPCFTQPSVQPKGMQGVKAVDKKGERLKSWGMERKSGAKGEGREEEEGVRYSNHEKVVRYFQKIDHHVMPKVDLPLEEEASGSYVGVGSLPGPRTESGVAVLPEERKHHMDNELDPALYMPSTEDQMLSVGGVGSLPGKRSEQGVAMLPEERLFPADEIMNSHLPPRADQLPSTELISGSPIGVGSLPGKRSEQRVALTPEERLHPADQILMSHLPPRMDQLPSREHVSGSTIGVGSLPGQRTEKGVALTPEERQHPADQILMRKTKTRPPFGKGGHGHSRRKSEGLYSSLSLFEGASIDMVNIYVGGNAAHAHTSGFQTRTPEGQAQRRRGEKAEGAEKEEEHGAEGGGTGLPRKPSVHGKASSGQPQKSQASQGQGQGQAQPEQHRPTGQRTYSEEMIEEERKRVEHHFEMARKAAEMVGTGLTTAVEGVGSVVTGITAPHYQPPQTHESIEADRLRAEQRGEMMRNTMERFESSIEGVGNRVRHAFGWDHPAGAPASGGSAPGPATQGAPSSQPAMPTLGTTTSGGALGDEERQQKQRDQAERKRTQEQQALLDRAMEADRERARRGSGSRVEQGLTHSTMEQVQGGVNAAVEGVGKGVGDVSHALEDMGHRVGDMGYRWWESMGKHPGGGPQPRSGVTQQPAKKAPSGISNITVPSGGHGSTGGTHAVHSNLSPTAPEFVPSQARGAGQEHTGHAGNESSWWPHVGAAPPLSGVMRDMREKVEGYLHLGHGEEGQPQQDKGGETHRAPPLKTATPTMDKLAGHATRASDKGGKVSDRASDNFENVDRGTTDDAGARESDEAMLRSVHAAEDLLRHAAREELKAGIALGTPASASQKGKTAPPLPQRHVSESTLQKQAGAEGEVTTLESSGHIGSVKAPLGMPTCQRQRQTSIPSTLHEQYFMTAGREGEVTTLGGTGDLGTLNSAQSKDTLRGVGGVGFSMEPGEGGVLPGYPTAQGMSQMMQQRMADDQARQARVGTGSQGVETTTNSLKGAPHLESGLAVSRGRVSRAESDISVQAVHGSTTDLGTDNFTGNKTPRSGSKGSPMDILGAPVSKHDQPPQGYEHHQPVQRN</sequence>
<evidence type="ECO:0000256" key="1">
    <source>
        <dbReference type="SAM" id="MobiDB-lite"/>
    </source>
</evidence>
<feature type="region of interest" description="Disordered" evidence="1">
    <location>
        <begin position="813"/>
        <end position="895"/>
    </location>
</feature>
<proteinExistence type="predicted"/>
<dbReference type="EMBL" id="QPFP01000139">
    <property type="protein sequence ID" value="TEB20458.1"/>
    <property type="molecule type" value="Genomic_DNA"/>
</dbReference>
<gene>
    <name evidence="2" type="ORF">FA13DRAFT_1779831</name>
</gene>
<dbReference type="Proteomes" id="UP000298030">
    <property type="component" value="Unassembled WGS sequence"/>
</dbReference>